<accession>A0A6I8MD44</accession>
<dbReference type="Proteomes" id="UP000419017">
    <property type="component" value="Unassembled WGS sequence"/>
</dbReference>
<sequence length="276" mass="32089">MAIEYILDIPFLCYEHDNKKEDRKNIVIIHDAYEYIGRYMEFSEFLFLNGYNVYVIEYSGHGLLRKKEIGEFGNATINDIVISINKVITSKLNNIKYKDIVIIGQGLGSVISIDLAASYGYFNLVLSSIPFVSNFNIELNKFRSTIEDIFSKSVSGINNNDISNLTNDKEELEKYLNDENCNFKVSPKYTYTYYDLLKKSREQVSKISKKANVLIIFGENDKYTTKEDVREYINDLDNKTRNIRVIKNKEGLKDSLHEVNKNSVYKSIIEFIDEMR</sequence>
<dbReference type="RefSeq" id="WP_156683099.1">
    <property type="nucleotide sequence ID" value="NZ_CABWIB010000001.1"/>
</dbReference>
<name>A0A6I8MD44_9FUSO</name>
<evidence type="ECO:0000313" key="3">
    <source>
        <dbReference type="Proteomes" id="UP000419017"/>
    </source>
</evidence>
<dbReference type="PANTHER" id="PTHR11614">
    <property type="entry name" value="PHOSPHOLIPASE-RELATED"/>
    <property type="match status" value="1"/>
</dbReference>
<dbReference type="InterPro" id="IPR051044">
    <property type="entry name" value="MAG_DAG_Lipase"/>
</dbReference>
<dbReference type="InterPro" id="IPR029058">
    <property type="entry name" value="AB_hydrolase_fold"/>
</dbReference>
<keyword evidence="3" id="KW-1185">Reference proteome</keyword>
<protein>
    <submittedName>
        <fullName evidence="2">Lysophospholipase L2</fullName>
    </submittedName>
</protein>
<reference evidence="2 3" key="1">
    <citation type="submission" date="2019-10" db="EMBL/GenBank/DDBJ databases">
        <authorList>
            <person name="Blom J."/>
        </authorList>
    </citation>
    <scope>NUCLEOTIDE SEQUENCE [LARGE SCALE GENOMIC DNA]</scope>
    <source>
        <strain evidence="2 3">ES3154-GLU</strain>
    </source>
</reference>
<gene>
    <name evidence="2" type="ORF">OMES3154_00355</name>
</gene>
<dbReference type="SUPFAM" id="SSF53474">
    <property type="entry name" value="alpha/beta-Hydrolases"/>
    <property type="match status" value="1"/>
</dbReference>
<proteinExistence type="predicted"/>
<feature type="domain" description="Serine aminopeptidase S33" evidence="1">
    <location>
        <begin position="21"/>
        <end position="248"/>
    </location>
</feature>
<evidence type="ECO:0000259" key="1">
    <source>
        <dbReference type="Pfam" id="PF12146"/>
    </source>
</evidence>
<dbReference type="AlphaFoldDB" id="A0A6I8MD44"/>
<evidence type="ECO:0000313" key="2">
    <source>
        <dbReference type="EMBL" id="VWL85073.1"/>
    </source>
</evidence>
<dbReference type="Gene3D" id="3.40.50.1820">
    <property type="entry name" value="alpha/beta hydrolase"/>
    <property type="match status" value="1"/>
</dbReference>
<dbReference type="EMBL" id="CABWIB010000001">
    <property type="protein sequence ID" value="VWL85073.1"/>
    <property type="molecule type" value="Genomic_DNA"/>
</dbReference>
<dbReference type="InterPro" id="IPR022742">
    <property type="entry name" value="Hydrolase_4"/>
</dbReference>
<organism evidence="2 3">
    <name type="scientific">Oceanivirga miroungae</name>
    <dbReference type="NCBI Taxonomy" id="1130046"/>
    <lineage>
        <taxon>Bacteria</taxon>
        <taxon>Fusobacteriati</taxon>
        <taxon>Fusobacteriota</taxon>
        <taxon>Fusobacteriia</taxon>
        <taxon>Fusobacteriales</taxon>
        <taxon>Leptotrichiaceae</taxon>
        <taxon>Oceanivirga</taxon>
    </lineage>
</organism>
<dbReference type="Pfam" id="PF12146">
    <property type="entry name" value="Hydrolase_4"/>
    <property type="match status" value="1"/>
</dbReference>